<dbReference type="EMBL" id="CYKH01001904">
    <property type="protein sequence ID" value="CUG91300.1"/>
    <property type="molecule type" value="Genomic_DNA"/>
</dbReference>
<reference evidence="3" key="1">
    <citation type="submission" date="2015-09" db="EMBL/GenBank/DDBJ databases">
        <authorList>
            <consortium name="Pathogen Informatics"/>
        </authorList>
    </citation>
    <scope>NUCLEOTIDE SEQUENCE [LARGE SCALE GENOMIC DNA]</scope>
    <source>
        <strain evidence="3">Lake Konstanz</strain>
    </source>
</reference>
<dbReference type="InterPro" id="IPR016024">
    <property type="entry name" value="ARM-type_fold"/>
</dbReference>
<feature type="compositionally biased region" description="Low complexity" evidence="1">
    <location>
        <begin position="2107"/>
        <end position="2126"/>
    </location>
</feature>
<sequence length="2501" mass="274614">MFQFGPFGGSKKPQQPVDPVQQLTTLAKTVVDDPSILNQNLREVCQHLGTPLHDKADQLLGTMVASHSSRMLSTLWTVLLQRLRESAKEPRAQLVILRHFSMIAYRISIPQRGNAFRVFAREASALCDVEALVADRSFGKSFTAVVQALGVHGEAELCLELFHKSISAVFTWTRLDARRAAATHVACLLAFSSTCGTFRQLLDSIESREDAVGKALILDAATLLAIEQGRRLQITCPSSSQPASLGPSVIAFQTSVASWTNTVVASSSLSPSETTLLPLLVSSMTKLLEAEPAWSPVNYAAMRQQSLRLLQDVNTRKVLICPLLSLLRALPPSSSAKDVDVISQHCRHNDSMTRCEAYGALERLIPILDNDAILELVSSTLLHHTAMMGERCNVSIRGILGFFAAAFPRVQRIAPQLGSKMVHSLTRSHLDLSNTVNNVPVVQQQMLTLLEHTVAYLSAGAIAYILFCLKSSDSTVRSKSVQVLLRLCDAATIDRMQLFDTVPRGLDFLENAYSATIVANVKANSVDGGGSASQHDVNRFVRNVSVILAYLSYSLANASVCSGGDKHSIFAIQTCCEAITLTTKHLRNRILSAAEWNEALVALPPSSATTEQRPIIAATPGTLCATTVGTRDKFDTLAGDRRRQVTTPVMPSVMVSMFRSLMDFVSSVVTLPIDVVTNVLEAASVCADGCSPTDCFDIYLHKSSFNLVWNILHRCCGAMDPLNVPKLHQEQSLYLSHSVLHRSLEALIHQASQSALSSADRPEESSFYKLTNVCIRLLLSLSRWGHRSPVFIAHMRHQYRFLLVCLDILASSHPICALQACHQFFVVMFFEGGGAGWDVDSDEFGVTVLSDSVPGLQRTKYVSSSVSILNRSLAFDLCHVGPSLFRLMRLFISVDVAAKDTACYRTIDETLSLFRRMSDIASDVAYYNSVVGSTVAAAVLRTLVCLHQSPHVDAIKDVLSIETLRERVAAVVKMTQEANGDCFIFGDCLSLINEGCAKLNVGSAAHPQFSLEALECIHQCRDAITMGNPLLSLVDCTTMQLTTLLQTLGALSPADRRGMSLRDQFVMQKFFAEELSYRLRNTLPQRNELHEEVTPTLPLSHDIIDELCDKYLTGMASGVSPTEALCMRYVIAVVHPHKYLPSLIYELLDESSSATQVNLDAQQSDDDLKAFIASECIVWWEHLLRRDGATFAIARDAVVPPFPAVRPEQLTVGSNAETLLDLVNWEWEQPEANCPLWRWWYNPESDNDGTASSSLLRYLVEQQIAVPEEALSATSFWMECVAEYPNIPMVFVQNDISANSRLGEDDTGALDDDALDDPTAMIENDATKPLDGDFEATAKCVRAFRSVLTDTKRGSALSTSRILAECFLELAPFPIHLGAVRDGLVPATAADVDHHESLTPEVWFCVWLENHLAPEDSNEECIPPAEDTSSGTTAESAESAMLTLMAGLPKRALAMKELAPSHVFQSSGSHDSRSVSRFFQYLGEAVWCMEGADATTNLFKSFLGALDLSSRFAASDADIPNPTLIVGFVNAFIRCQITAVDVPTEQVHVMLRVCITLLGRSNVEDEKTLSLRYSVMFLLVLIAPDRELFWQNALDATTPITNADDHGSIGEQVRRVLSQVLELPEGSDGSSMSSIAQYTVSIFLRSAALSAGIQESILWMVVKCCPVSIWNVICKEELCRSTELAAIRFLTKMSQTVGMSQHLVQEVHARYTPLLLSFGSPRSDLDSDEQRMVFWLITSLLLHTVISEERHTKPKPHMSLADALYLYVDYPLAAMSLESAVRIRQKADEFMFPFFARMPAPTSERNWNLHTRGQLLPVCGRQTLSKAAAEKVFTSILHMYTHVVSNVFESIQQMPVEALTDVFFSLSTLSAGNASLLKHSPALEGTIAATILHHVYGWYRKYCSNTLASVDSKSNVLNFRVGLFPESSSSLEFTDTFSVVSCANVISSLFVRGNELLPGAVDVSFIMEKLLCMDVVAHQSALSTVIVMSGTSTRKEMSRIAPLFTQRLFRDLDVCCKGSLSTSFGIMSLLRSAFSIVAAIPDDAVAMKVCESVWNGIVVRGMGGRRVQHYAHFLLQSMITMSSVSQTQWRTLRALIQTSEHQDGSSHRVTTSSSSTQFQNNSSITSVGSTPPPPPLPQKKSFADEMRMKLDKLLDVDEGRHNVATDHMVAIRKTSISSYATPLASQGLSVDFINGGGSFNAMPPSDQQSNTGASDVPLDQQQLQRLETATTVYDGDVGRNGGPRGASGTATNHARHFVHWTRRLLTLTTTAAAVLRSKTDEDHLDHNRVQVMALLSNTEDNLSAAGEVHLFAVQELLHEVLDPNDAMFVVLNRFNFAESSLALFNSEAIRVIERSKVGNDERMAAMAALPQMNLFFETALRRLHSAENAWWALANMILAIMSVWANPNESSGRGAVRPLLNLLGARVPLLDLVRISQFVIQKLLRAAGSAGDPTHIKDVKMFLRSLEGTTKTSKQQLASSNDTGGVQPAVEAISVISRWLQ</sequence>
<dbReference type="OrthoDB" id="245809at2759"/>
<organism evidence="2 3">
    <name type="scientific">Bodo saltans</name>
    <name type="common">Flagellated protozoan</name>
    <dbReference type="NCBI Taxonomy" id="75058"/>
    <lineage>
        <taxon>Eukaryota</taxon>
        <taxon>Discoba</taxon>
        <taxon>Euglenozoa</taxon>
        <taxon>Kinetoplastea</taxon>
        <taxon>Metakinetoplastina</taxon>
        <taxon>Eubodonida</taxon>
        <taxon>Bodonidae</taxon>
        <taxon>Bodo</taxon>
    </lineage>
</organism>
<dbReference type="Proteomes" id="UP000051952">
    <property type="component" value="Unassembled WGS sequence"/>
</dbReference>
<evidence type="ECO:0000313" key="2">
    <source>
        <dbReference type="EMBL" id="CUG91300.1"/>
    </source>
</evidence>
<name>A0A0S4JM82_BODSA</name>
<dbReference type="OMA" id="FIASECI"/>
<evidence type="ECO:0000256" key="1">
    <source>
        <dbReference type="SAM" id="MobiDB-lite"/>
    </source>
</evidence>
<feature type="region of interest" description="Disordered" evidence="1">
    <location>
        <begin position="2100"/>
        <end position="2138"/>
    </location>
</feature>
<accession>A0A0S4JM82</accession>
<evidence type="ECO:0000313" key="3">
    <source>
        <dbReference type="Proteomes" id="UP000051952"/>
    </source>
</evidence>
<proteinExistence type="predicted"/>
<keyword evidence="3" id="KW-1185">Reference proteome</keyword>
<dbReference type="VEuPathDB" id="TriTrypDB:BSAL_31200"/>
<dbReference type="SUPFAM" id="SSF48371">
    <property type="entry name" value="ARM repeat"/>
    <property type="match status" value="1"/>
</dbReference>
<protein>
    <submittedName>
        <fullName evidence="2">Uncharacterized protein</fullName>
    </submittedName>
</protein>
<gene>
    <name evidence="2" type="ORF">BSAL_31200</name>
</gene>